<dbReference type="Pfam" id="PF03559">
    <property type="entry name" value="Hexose_dehydrat"/>
    <property type="match status" value="2"/>
</dbReference>
<dbReference type="RefSeq" id="WP_118421070.1">
    <property type="nucleotide sequence ID" value="NZ_QRZF01000022.1"/>
</dbReference>
<evidence type="ECO:0000259" key="1">
    <source>
        <dbReference type="Pfam" id="PF03559"/>
    </source>
</evidence>
<gene>
    <name evidence="2" type="ORF">DWW10_21845</name>
</gene>
<feature type="domain" description="dTDP-4-dehydro-6-deoxy-alpha-D-glucopyranose 2,3-dehydratase" evidence="1">
    <location>
        <begin position="254"/>
        <end position="455"/>
    </location>
</feature>
<evidence type="ECO:0000313" key="3">
    <source>
        <dbReference type="Proteomes" id="UP000283850"/>
    </source>
</evidence>
<sequence>MIIRSLLTNMNPFNSTEEIRQWIERRNREVEVKVERIPFSEMKMWHSEDDGSIRHDSGRFFSIVGIDVNTDYGDKRHWRQPIILQPEVGYLGILTKEIDGVLYCLMQAKIEPGNVNCVQISPTLQATKSNYSRVHSGKSPNYLEYFVNAKPENIILDQLQSEQGARFMRKRNRNIIIKVDEDVPVLEDFRWMTLGQIKELMYYDNMVNMDTRTVLSGLKISDYVTPLDGLKGMSQFGKDMILSSETNHAYISTRDHLSWLTGLKAKYDLFVDYCPVLDMSGWEKTETEIVRHDKKFFRIIGVNVTISNREVASWCQPLVEPMQYGLCAFIIRKINGVYHFLMQAKLECGNFDVIELAPTVQCLTGNVYDENVYKPDFAEYVLNAPKEEIIFDTLQSEEGGRFYKEQNRNMIIEVGDDFPMELPERYTWMTLRQIYKFLRFNNYLNIQARGLISCLSYKLL</sequence>
<dbReference type="AlphaFoldDB" id="A0A412XTN0"/>
<proteinExistence type="predicted"/>
<reference evidence="2 3" key="1">
    <citation type="submission" date="2018-08" db="EMBL/GenBank/DDBJ databases">
        <title>A genome reference for cultivated species of the human gut microbiota.</title>
        <authorList>
            <person name="Zou Y."/>
            <person name="Xue W."/>
            <person name="Luo G."/>
        </authorList>
    </citation>
    <scope>NUCLEOTIDE SEQUENCE [LARGE SCALE GENOMIC DNA]</scope>
    <source>
        <strain evidence="2 3">AF14-32</strain>
    </source>
</reference>
<dbReference type="Proteomes" id="UP000283850">
    <property type="component" value="Unassembled WGS sequence"/>
</dbReference>
<dbReference type="Gene3D" id="3.90.79.40">
    <property type="entry name" value="EvaA sugar 2,3-dehydratase subunit"/>
    <property type="match status" value="2"/>
</dbReference>
<protein>
    <submittedName>
        <fullName evidence="2">NDP-hexose 2,3-dehydratase</fullName>
    </submittedName>
</protein>
<evidence type="ECO:0000313" key="2">
    <source>
        <dbReference type="EMBL" id="RGV48603.1"/>
    </source>
</evidence>
<dbReference type="EMBL" id="QRZF01000022">
    <property type="protein sequence ID" value="RGV48603.1"/>
    <property type="molecule type" value="Genomic_DNA"/>
</dbReference>
<organism evidence="2 3">
    <name type="scientific">Bacteroides intestinalis</name>
    <dbReference type="NCBI Taxonomy" id="329854"/>
    <lineage>
        <taxon>Bacteria</taxon>
        <taxon>Pseudomonadati</taxon>
        <taxon>Bacteroidota</taxon>
        <taxon>Bacteroidia</taxon>
        <taxon>Bacteroidales</taxon>
        <taxon>Bacteroidaceae</taxon>
        <taxon>Bacteroides</taxon>
    </lineage>
</organism>
<name>A0A412XTN0_9BACE</name>
<accession>A0A412XTN0</accession>
<comment type="caution">
    <text evidence="2">The sequence shown here is derived from an EMBL/GenBank/DDBJ whole genome shotgun (WGS) entry which is preliminary data.</text>
</comment>
<dbReference type="InterPro" id="IPR005212">
    <property type="entry name" value="EvaA-like"/>
</dbReference>
<dbReference type="InterPro" id="IPR038153">
    <property type="entry name" value="EvaA-like_sf"/>
</dbReference>
<dbReference type="GO" id="GO:0016829">
    <property type="term" value="F:lyase activity"/>
    <property type="evidence" value="ECO:0007669"/>
    <property type="project" value="InterPro"/>
</dbReference>
<feature type="domain" description="dTDP-4-dehydro-6-deoxy-alpha-D-glucopyranose 2,3-dehydratase" evidence="1">
    <location>
        <begin position="16"/>
        <end position="218"/>
    </location>
</feature>